<dbReference type="AlphaFoldDB" id="A0A2Z2NGB7"/>
<evidence type="ECO:0000313" key="3">
    <source>
        <dbReference type="Proteomes" id="UP000250079"/>
    </source>
</evidence>
<evidence type="ECO:0000259" key="1">
    <source>
        <dbReference type="Pfam" id="PF13391"/>
    </source>
</evidence>
<keyword evidence="3" id="KW-1185">Reference proteome</keyword>
<organism evidence="2 3">
    <name type="scientific">Granulosicoccus antarcticus IMCC3135</name>
    <dbReference type="NCBI Taxonomy" id="1192854"/>
    <lineage>
        <taxon>Bacteria</taxon>
        <taxon>Pseudomonadati</taxon>
        <taxon>Pseudomonadota</taxon>
        <taxon>Gammaproteobacteria</taxon>
        <taxon>Chromatiales</taxon>
        <taxon>Granulosicoccaceae</taxon>
        <taxon>Granulosicoccus</taxon>
    </lineage>
</organism>
<dbReference type="EMBL" id="CP018632">
    <property type="protein sequence ID" value="ASJ70326.1"/>
    <property type="molecule type" value="Genomic_DNA"/>
</dbReference>
<sequence length="525" mass="59800">MASELELLLDRVSTSELCFASAGSSFCIAGRCRGNADRYVLGYKESIYVGKWNTNYFRSVLDARHAAKVLTKNNNLSWGFTSSDGEEIVQRWLIELESASSKLQLCESVQNLSRAISQWPRQNHKAFVRAVNRWSAGSVKLHGNHEIKARSEVTFRIDGHWSDFKNQEMSENRKRSIIKKREILEKKSLFPNASEIVKRGQKHDKPVSLVFKSMYDEEYGHWLSEAMDDNGIILYSAVGDTQAQANKSLFDKYKLPLSNVMGSISAIVETEQSNNGDINNIESGVDAKKYSANEESLSREKYKVEINDDLVTRIYTNPSLITNEVLRDLWRDSAVLDSDELAAVFGLRRVRAGVDPVLQAIDKYIGLLVQDGYIDADAIDNDVSGIFTPSSYKHNVRSVVAREGQSEFRKLLLRKHGPWCELTHCKIIEILEAAHIFPYYGGETSDSNNGIVLRSDVHKLFDRHLIQLDSETLTFKVHKDLLDTEYAYIEGRMIARSELYAVKAFARKRELHFKNELGFLDNKRY</sequence>
<dbReference type="OrthoDB" id="529575at2"/>
<protein>
    <recommendedName>
        <fullName evidence="1">HNH nuclease domain-containing protein</fullName>
    </recommendedName>
</protein>
<proteinExistence type="predicted"/>
<dbReference type="InterPro" id="IPR003615">
    <property type="entry name" value="HNH_nuc"/>
</dbReference>
<dbReference type="RefSeq" id="WP_088915877.1">
    <property type="nucleotide sequence ID" value="NZ_CP018632.1"/>
</dbReference>
<name>A0A2Z2NGB7_9GAMM</name>
<feature type="domain" description="HNH nuclease" evidence="1">
    <location>
        <begin position="420"/>
        <end position="467"/>
    </location>
</feature>
<accession>A0A2Z2NGB7</accession>
<gene>
    <name evidence="2" type="ORF">IMCC3135_01010</name>
</gene>
<reference evidence="2 3" key="1">
    <citation type="submission" date="2016-12" db="EMBL/GenBank/DDBJ databases">
        <authorList>
            <person name="Song W.-J."/>
            <person name="Kurnit D.M."/>
        </authorList>
    </citation>
    <scope>NUCLEOTIDE SEQUENCE [LARGE SCALE GENOMIC DNA]</scope>
    <source>
        <strain evidence="2 3">IMCC3135</strain>
    </source>
</reference>
<dbReference type="Pfam" id="PF13391">
    <property type="entry name" value="HNH_2"/>
    <property type="match status" value="1"/>
</dbReference>
<dbReference type="KEGG" id="gai:IMCC3135_01010"/>
<evidence type="ECO:0000313" key="2">
    <source>
        <dbReference type="EMBL" id="ASJ70326.1"/>
    </source>
</evidence>
<dbReference type="Proteomes" id="UP000250079">
    <property type="component" value="Chromosome"/>
</dbReference>